<dbReference type="OrthoDB" id="68056at2759"/>
<dbReference type="SUPFAM" id="SSF47323">
    <property type="entry name" value="Anticodon-binding domain of a subclass of class I aminoacyl-tRNA synthetases"/>
    <property type="match status" value="1"/>
</dbReference>
<comment type="similarity">
    <text evidence="1 11">Belongs to the class-I aminoacyl-tRNA synthetase family.</text>
</comment>
<dbReference type="InterPro" id="IPR008909">
    <property type="entry name" value="DALR_anticod-bd"/>
</dbReference>
<keyword evidence="4 11" id="KW-0547">Nucleotide-binding</keyword>
<evidence type="ECO:0000256" key="7">
    <source>
        <dbReference type="ARBA" id="ARBA00023146"/>
    </source>
</evidence>
<dbReference type="GO" id="GO:0005524">
    <property type="term" value="F:ATP binding"/>
    <property type="evidence" value="ECO:0007669"/>
    <property type="project" value="UniProtKB-KW"/>
</dbReference>
<dbReference type="PANTHER" id="PTHR11956:SF11">
    <property type="entry name" value="ARGININE--TRNA LIGASE, MITOCHONDRIAL-RELATED"/>
    <property type="match status" value="1"/>
</dbReference>
<dbReference type="SUPFAM" id="SSF52374">
    <property type="entry name" value="Nucleotidylyl transferase"/>
    <property type="match status" value="1"/>
</dbReference>
<dbReference type="EC" id="6.1.1.19" evidence="2"/>
<evidence type="ECO:0000256" key="2">
    <source>
        <dbReference type="ARBA" id="ARBA00012837"/>
    </source>
</evidence>
<dbReference type="FunFam" id="1.10.730.10:FF:000006">
    <property type="entry name" value="Arginyl-tRNA synthetase 2, mitochondrial"/>
    <property type="match status" value="1"/>
</dbReference>
<evidence type="ECO:0000256" key="8">
    <source>
        <dbReference type="ARBA" id="ARBA00039495"/>
    </source>
</evidence>
<dbReference type="Gene3D" id="1.10.730.10">
    <property type="entry name" value="Isoleucyl-tRNA Synthetase, Domain 1"/>
    <property type="match status" value="1"/>
</dbReference>
<keyword evidence="14" id="KW-1185">Reference proteome</keyword>
<dbReference type="Pfam" id="PF05746">
    <property type="entry name" value="DALR_1"/>
    <property type="match status" value="1"/>
</dbReference>
<comment type="caution">
    <text evidence="13">The sequence shown here is derived from an EMBL/GenBank/DDBJ whole genome shotgun (WGS) entry which is preliminary data.</text>
</comment>
<keyword evidence="3 11" id="KW-0436">Ligase</keyword>
<dbReference type="Pfam" id="PF00750">
    <property type="entry name" value="tRNA-synt_1d"/>
    <property type="match status" value="1"/>
</dbReference>
<evidence type="ECO:0000256" key="6">
    <source>
        <dbReference type="ARBA" id="ARBA00022917"/>
    </source>
</evidence>
<dbReference type="GO" id="GO:0004814">
    <property type="term" value="F:arginine-tRNA ligase activity"/>
    <property type="evidence" value="ECO:0007669"/>
    <property type="project" value="UniProtKB-EC"/>
</dbReference>
<dbReference type="GO" id="GO:0006420">
    <property type="term" value="P:arginyl-tRNA aminoacylation"/>
    <property type="evidence" value="ECO:0007669"/>
    <property type="project" value="InterPro"/>
</dbReference>
<evidence type="ECO:0000313" key="13">
    <source>
        <dbReference type="EMBL" id="CAE1254519.1"/>
    </source>
</evidence>
<reference evidence="13" key="1">
    <citation type="submission" date="2021-01" db="EMBL/GenBank/DDBJ databases">
        <authorList>
            <person name="Li R."/>
            <person name="Bekaert M."/>
        </authorList>
    </citation>
    <scope>NUCLEOTIDE SEQUENCE</scope>
    <source>
        <strain evidence="13">Farmed</strain>
    </source>
</reference>
<dbReference type="PANTHER" id="PTHR11956">
    <property type="entry name" value="ARGINYL-TRNA SYNTHETASE"/>
    <property type="match status" value="1"/>
</dbReference>
<gene>
    <name evidence="13" type="ORF">SPHA_29029</name>
</gene>
<evidence type="ECO:0000259" key="12">
    <source>
        <dbReference type="SMART" id="SM00836"/>
    </source>
</evidence>
<protein>
    <recommendedName>
        <fullName evidence="8">Probable arginine--tRNA ligase, mitochondrial</fullName>
        <ecNumber evidence="2">6.1.1.19</ecNumber>
    </recommendedName>
</protein>
<evidence type="ECO:0000256" key="11">
    <source>
        <dbReference type="RuleBase" id="RU363038"/>
    </source>
</evidence>
<comment type="function">
    <text evidence="10">Catalyzes the attachment of arginine to tRNA(Arg) in a two-step reaction: arginine is first activated by ATP to form Arg-AMP and then transferred to the acceptor end of tRNA(Arg).</text>
</comment>
<dbReference type="CDD" id="cd07956">
    <property type="entry name" value="Anticodon_Ia_Arg"/>
    <property type="match status" value="1"/>
</dbReference>
<dbReference type="GO" id="GO:0005739">
    <property type="term" value="C:mitochondrion"/>
    <property type="evidence" value="ECO:0007669"/>
    <property type="project" value="TreeGrafter"/>
</dbReference>
<organism evidence="13 14">
    <name type="scientific">Acanthosepion pharaonis</name>
    <name type="common">Pharaoh cuttlefish</name>
    <name type="synonym">Sepia pharaonis</name>
    <dbReference type="NCBI Taxonomy" id="158019"/>
    <lineage>
        <taxon>Eukaryota</taxon>
        <taxon>Metazoa</taxon>
        <taxon>Spiralia</taxon>
        <taxon>Lophotrochozoa</taxon>
        <taxon>Mollusca</taxon>
        <taxon>Cephalopoda</taxon>
        <taxon>Coleoidea</taxon>
        <taxon>Decapodiformes</taxon>
        <taxon>Sepiida</taxon>
        <taxon>Sepiina</taxon>
        <taxon>Sepiidae</taxon>
        <taxon>Acanthosepion</taxon>
    </lineage>
</organism>
<dbReference type="EMBL" id="CAHIKZ030001147">
    <property type="protein sequence ID" value="CAE1254519.1"/>
    <property type="molecule type" value="Genomic_DNA"/>
</dbReference>
<evidence type="ECO:0000256" key="10">
    <source>
        <dbReference type="ARBA" id="ARBA00049595"/>
    </source>
</evidence>
<comment type="catalytic activity">
    <reaction evidence="9">
        <text>tRNA(Arg) + L-arginine + ATP = L-arginyl-tRNA(Arg) + AMP + diphosphate</text>
        <dbReference type="Rhea" id="RHEA:20301"/>
        <dbReference type="Rhea" id="RHEA-COMP:9658"/>
        <dbReference type="Rhea" id="RHEA-COMP:9673"/>
        <dbReference type="ChEBI" id="CHEBI:30616"/>
        <dbReference type="ChEBI" id="CHEBI:32682"/>
        <dbReference type="ChEBI" id="CHEBI:33019"/>
        <dbReference type="ChEBI" id="CHEBI:78442"/>
        <dbReference type="ChEBI" id="CHEBI:78513"/>
        <dbReference type="ChEBI" id="CHEBI:456215"/>
        <dbReference type="EC" id="6.1.1.19"/>
    </reaction>
</comment>
<evidence type="ECO:0000256" key="1">
    <source>
        <dbReference type="ARBA" id="ARBA00005594"/>
    </source>
</evidence>
<dbReference type="InterPro" id="IPR014729">
    <property type="entry name" value="Rossmann-like_a/b/a_fold"/>
</dbReference>
<proteinExistence type="inferred from homology"/>
<feature type="domain" description="DALR anticodon binding" evidence="12">
    <location>
        <begin position="147"/>
        <end position="262"/>
    </location>
</feature>
<keyword evidence="7 11" id="KW-0030">Aminoacyl-tRNA synthetase</keyword>
<dbReference type="GO" id="GO:0032543">
    <property type="term" value="P:mitochondrial translation"/>
    <property type="evidence" value="ECO:0007669"/>
    <property type="project" value="TreeGrafter"/>
</dbReference>
<accession>A0A812C659</accession>
<dbReference type="InterPro" id="IPR009080">
    <property type="entry name" value="tRNAsynth_Ia_anticodon-bd"/>
</dbReference>
<dbReference type="Gene3D" id="3.40.50.620">
    <property type="entry name" value="HUPs"/>
    <property type="match status" value="1"/>
</dbReference>
<dbReference type="Proteomes" id="UP000597762">
    <property type="component" value="Unassembled WGS sequence"/>
</dbReference>
<evidence type="ECO:0000313" key="14">
    <source>
        <dbReference type="Proteomes" id="UP000597762"/>
    </source>
</evidence>
<evidence type="ECO:0000256" key="4">
    <source>
        <dbReference type="ARBA" id="ARBA00022741"/>
    </source>
</evidence>
<dbReference type="SMART" id="SM00836">
    <property type="entry name" value="DALR_1"/>
    <property type="match status" value="1"/>
</dbReference>
<dbReference type="AlphaFoldDB" id="A0A812C659"/>
<evidence type="ECO:0000256" key="3">
    <source>
        <dbReference type="ARBA" id="ARBA00022598"/>
    </source>
</evidence>
<keyword evidence="6 11" id="KW-0648">Protein biosynthesis</keyword>
<sequence length="262" mass="30339">MEYSYCDLCAAKDRKEKYNFHKIHYVVDNGQKIHFANLKAVLAKMKESWVLRTGPHFHIGFGRVLGMSTRKGEVVFMKDILDEAQSIMLQKRRETRTTKDVHDEDAVADILGISSILVQDLKERRNRDYKFNWEKCLNFKADSGVFLQYAHARLNSLQLTCGTQLSNQVDYSLLQEQDAFKLVLHICRYDEVLRDTMQTFEPCIVVQYLFQLAHLSNQAHHELLVKGQPEELAQARLLLFHCTQQVLANGLRLVGVPPLDKM</sequence>
<dbReference type="InterPro" id="IPR035684">
    <property type="entry name" value="ArgRS_core"/>
</dbReference>
<name>A0A812C659_ACAPH</name>
<evidence type="ECO:0000256" key="5">
    <source>
        <dbReference type="ARBA" id="ARBA00022840"/>
    </source>
</evidence>
<keyword evidence="5 11" id="KW-0067">ATP-binding</keyword>
<evidence type="ECO:0000256" key="9">
    <source>
        <dbReference type="ARBA" id="ARBA00049339"/>
    </source>
</evidence>
<dbReference type="InterPro" id="IPR001278">
    <property type="entry name" value="Arg-tRNA-ligase"/>
</dbReference>